<evidence type="ECO:0000313" key="2">
    <source>
        <dbReference type="Proteomes" id="UP000056109"/>
    </source>
</evidence>
<name>A0A0U5EU69_9PROT</name>
<organism evidence="1 2">
    <name type="scientific">Acetobacter senegalensis</name>
    <dbReference type="NCBI Taxonomy" id="446692"/>
    <lineage>
        <taxon>Bacteria</taxon>
        <taxon>Pseudomonadati</taxon>
        <taxon>Pseudomonadota</taxon>
        <taxon>Alphaproteobacteria</taxon>
        <taxon>Acetobacterales</taxon>
        <taxon>Acetobacteraceae</taxon>
        <taxon>Acetobacter</taxon>
    </lineage>
</organism>
<gene>
    <name evidence="1" type="ORF">ASN_1943</name>
</gene>
<dbReference type="PATRIC" id="fig|446692.3.peg.1992"/>
<sequence length="103" mass="11258">MTTVTIDVDVDVDISDHLDECTTSELAEALSDKPRTEAMAALQAVGLLSVTDENPEMNDLENMIAAFNSGDRDLFEISLRNLFPIAKEQIAFAMCHKQLSLAA</sequence>
<accession>A0A0U5EU69</accession>
<proteinExistence type="predicted"/>
<dbReference type="AlphaFoldDB" id="A0A0U5EU69"/>
<dbReference type="EMBL" id="LN606600">
    <property type="protein sequence ID" value="CEF41259.1"/>
    <property type="molecule type" value="Genomic_DNA"/>
</dbReference>
<dbReference type="Proteomes" id="UP000056109">
    <property type="component" value="Chromosome I"/>
</dbReference>
<keyword evidence="2" id="KW-1185">Reference proteome</keyword>
<protein>
    <submittedName>
        <fullName evidence="1">Uncharacterized protein</fullName>
    </submittedName>
</protein>
<dbReference type="GeneID" id="34782993"/>
<dbReference type="KEGG" id="asz:ASN_1943"/>
<evidence type="ECO:0000313" key="1">
    <source>
        <dbReference type="EMBL" id="CEF41259.1"/>
    </source>
</evidence>
<reference evidence="2" key="1">
    <citation type="submission" date="2014-09" db="EMBL/GenBank/DDBJ databases">
        <authorList>
            <person name="Illeghems K.G."/>
        </authorList>
    </citation>
    <scope>NUCLEOTIDE SEQUENCE [LARGE SCALE GENOMIC DNA]</scope>
    <source>
        <strain evidence="2">108B</strain>
    </source>
</reference>
<dbReference type="RefSeq" id="WP_058987918.1">
    <property type="nucleotide sequence ID" value="NZ_JAMZAG010000016.1"/>
</dbReference>